<sequence>MRRERNVANFALPLFRYRTYVCGLGGSAAHGGTEGRKKTWKADERRKEICDVNSSESRPPRRYTPSPSLGFFSFFFSFLRSSQQVLLFFPFYPRAWMSNDEKPVEQRKKRKKFMNTFSSCYVVSFFSTTKRWDGSWLGVFTTLVRIHYTTTLHLFTRI</sequence>
<gene>
    <name evidence="1" type="ORF">BJX66DRAFT_163062</name>
</gene>
<evidence type="ECO:0008006" key="3">
    <source>
        <dbReference type="Google" id="ProtNLM"/>
    </source>
</evidence>
<name>A0ABR4G9P1_9EURO</name>
<keyword evidence="2" id="KW-1185">Reference proteome</keyword>
<evidence type="ECO:0000313" key="2">
    <source>
        <dbReference type="Proteomes" id="UP001610563"/>
    </source>
</evidence>
<dbReference type="EMBL" id="JBFTWV010000032">
    <property type="protein sequence ID" value="KAL2795747.1"/>
    <property type="molecule type" value="Genomic_DNA"/>
</dbReference>
<comment type="caution">
    <text evidence="1">The sequence shown here is derived from an EMBL/GenBank/DDBJ whole genome shotgun (WGS) entry which is preliminary data.</text>
</comment>
<proteinExistence type="predicted"/>
<reference evidence="1 2" key="1">
    <citation type="submission" date="2024-07" db="EMBL/GenBank/DDBJ databases">
        <title>Section-level genome sequencing and comparative genomics of Aspergillus sections Usti and Cavernicolus.</title>
        <authorList>
            <consortium name="Lawrence Berkeley National Laboratory"/>
            <person name="Nybo J.L."/>
            <person name="Vesth T.C."/>
            <person name="Theobald S."/>
            <person name="Frisvad J.C."/>
            <person name="Larsen T.O."/>
            <person name="Kjaerboelling I."/>
            <person name="Rothschild-Mancinelli K."/>
            <person name="Lyhne E.K."/>
            <person name="Kogle M.E."/>
            <person name="Barry K."/>
            <person name="Clum A."/>
            <person name="Na H."/>
            <person name="Ledsgaard L."/>
            <person name="Lin J."/>
            <person name="Lipzen A."/>
            <person name="Kuo A."/>
            <person name="Riley R."/>
            <person name="Mondo S."/>
            <person name="Labutti K."/>
            <person name="Haridas S."/>
            <person name="Pangalinan J."/>
            <person name="Salamov A.A."/>
            <person name="Simmons B.A."/>
            <person name="Magnuson J.K."/>
            <person name="Chen J."/>
            <person name="Drula E."/>
            <person name="Henrissat B."/>
            <person name="Wiebenga A."/>
            <person name="Lubbers R.J."/>
            <person name="Gomes A.C."/>
            <person name="Makela M.R."/>
            <person name="Stajich J."/>
            <person name="Grigoriev I.V."/>
            <person name="Mortensen U.H."/>
            <person name="De Vries R.P."/>
            <person name="Baker S.E."/>
            <person name="Andersen M.R."/>
        </authorList>
    </citation>
    <scope>NUCLEOTIDE SEQUENCE [LARGE SCALE GENOMIC DNA]</scope>
    <source>
        <strain evidence="1 2">CBS 209.92</strain>
    </source>
</reference>
<accession>A0ABR4G9P1</accession>
<evidence type="ECO:0000313" key="1">
    <source>
        <dbReference type="EMBL" id="KAL2795747.1"/>
    </source>
</evidence>
<organism evidence="1 2">
    <name type="scientific">Aspergillus keveii</name>
    <dbReference type="NCBI Taxonomy" id="714993"/>
    <lineage>
        <taxon>Eukaryota</taxon>
        <taxon>Fungi</taxon>
        <taxon>Dikarya</taxon>
        <taxon>Ascomycota</taxon>
        <taxon>Pezizomycotina</taxon>
        <taxon>Eurotiomycetes</taxon>
        <taxon>Eurotiomycetidae</taxon>
        <taxon>Eurotiales</taxon>
        <taxon>Aspergillaceae</taxon>
        <taxon>Aspergillus</taxon>
        <taxon>Aspergillus subgen. Nidulantes</taxon>
    </lineage>
</organism>
<protein>
    <recommendedName>
        <fullName evidence="3">Transmembrane protein</fullName>
    </recommendedName>
</protein>
<dbReference type="Proteomes" id="UP001610563">
    <property type="component" value="Unassembled WGS sequence"/>
</dbReference>